<dbReference type="RefSeq" id="XP_012178107.1">
    <property type="nucleotide sequence ID" value="XM_012322717.1"/>
</dbReference>
<feature type="compositionally biased region" description="Polar residues" evidence="1">
    <location>
        <begin position="852"/>
        <end position="861"/>
    </location>
</feature>
<dbReference type="Proteomes" id="UP000006352">
    <property type="component" value="Unassembled WGS sequence"/>
</dbReference>
<feature type="region of interest" description="Disordered" evidence="1">
    <location>
        <begin position="673"/>
        <end position="710"/>
    </location>
</feature>
<dbReference type="AlphaFoldDB" id="J4H0R8"/>
<feature type="domain" description="Meiotically up-regulated protein Msb1/Mug8" evidence="2">
    <location>
        <begin position="248"/>
        <end position="375"/>
    </location>
</feature>
<accession>J4H0R8</accession>
<feature type="compositionally biased region" description="Basic and acidic residues" evidence="1">
    <location>
        <begin position="11"/>
        <end position="20"/>
    </location>
</feature>
<dbReference type="STRING" id="599839.J4H0R8"/>
<dbReference type="OrthoDB" id="3362494at2759"/>
<protein>
    <recommendedName>
        <fullName evidence="2">Meiotically up-regulated protein Msb1/Mug8 domain-containing protein</fullName>
    </recommendedName>
</protein>
<feature type="compositionally biased region" description="Low complexity" evidence="1">
    <location>
        <begin position="893"/>
        <end position="905"/>
    </location>
</feature>
<dbReference type="PANTHER" id="PTHR28093:SF1">
    <property type="entry name" value="MORPHOGENESIS-RELATED PROTEIN MSB1"/>
    <property type="match status" value="1"/>
</dbReference>
<feature type="compositionally biased region" description="Basic and acidic residues" evidence="1">
    <location>
        <begin position="59"/>
        <end position="70"/>
    </location>
</feature>
<feature type="region of interest" description="Disordered" evidence="1">
    <location>
        <begin position="987"/>
        <end position="1020"/>
    </location>
</feature>
<feature type="compositionally biased region" description="Low complexity" evidence="1">
    <location>
        <begin position="695"/>
        <end position="710"/>
    </location>
</feature>
<proteinExistence type="predicted"/>
<reference evidence="3 4" key="1">
    <citation type="journal article" date="2012" name="Appl. Environ. Microbiol.">
        <title>Short-read sequencing for genomic analysis of the brown rot fungus Fibroporia radiculosa.</title>
        <authorList>
            <person name="Tang J.D."/>
            <person name="Perkins A.D."/>
            <person name="Sonstegard T.S."/>
            <person name="Schroeder S.G."/>
            <person name="Burgess S.C."/>
            <person name="Diehl S.V."/>
        </authorList>
    </citation>
    <scope>NUCLEOTIDE SEQUENCE [LARGE SCALE GENOMIC DNA]</scope>
    <source>
        <strain evidence="3 4">TFFH 294</strain>
    </source>
</reference>
<feature type="compositionally biased region" description="Low complexity" evidence="1">
    <location>
        <begin position="917"/>
        <end position="930"/>
    </location>
</feature>
<dbReference type="HOGENOM" id="CLU_002740_1_0_1"/>
<dbReference type="InterPro" id="IPR008936">
    <property type="entry name" value="Rho_GTPase_activation_prot"/>
</dbReference>
<feature type="region of interest" description="Disordered" evidence="1">
    <location>
        <begin position="1058"/>
        <end position="1130"/>
    </location>
</feature>
<feature type="region of interest" description="Disordered" evidence="1">
    <location>
        <begin position="1"/>
        <end position="101"/>
    </location>
</feature>
<sequence>MPSFLSKVFARKKEEKESSRPTKRSSAASLLEGKFEAVSPNVSPSATHFPDTALHGNGKVKEKEKDKDKSGGFSLLKTRTRPVSPNVDASKPAANTPHLTLNLPVPKEEKSRALGVVFEADPEDRSLLSDNVVGERQLSPLEALFLVKTCSSAIVNRGGLETLGVMHPHWYSASPETQRRLISLFILSLAPKSPITTLSPTPTSPSTIFNTELEYARSPHDIASVLRWALRHLHLEGDSFTGGSSTDQWQWYYSFADAERSSSYPDNAFSQILVPKLPPAHLQLLVATLEIVSSLAAHSERNGISGSKLSKILGLWMLAAHRTESEDDWATFYARWERAGRIFEHVFLAQIRDEMMRKKMPLRLSELVAGYPYSKNDQTEDSLLPRPRLSTRRYDAIYVRVEAKLPDFTTLKPKPHPLRVVADAMRLEANLQIGEHVDMWNTIRQAASARDGSSEGTDENGQAYLTLSKVFADDTIRLLSLIPAANADYVPSPTDLASPLRATFSRPVRRRSTSLNSAQNGKLGQNGFGGSRAATSSDNLVPKDWQDFSSTGFGESALGKDFAKTLLDNDLEVTQPPSVSHKTSKRRKTSPTPSRRSSIKGPAALPPTLPLNCTRIDLIQLDEAFFDFWSDALLDPISSSFPSFVVCQLKPLPGVEANGKAITWLVLEQTFSRPPPPPEPMPASPPIPRRPSSPRPSVRSNMSSRKSSTFSAARKRFTFFSSTQTIPGTLDSKVPAKNAAKSGRVGEMGEILPEVPEGKIGHLHTDQPNIEDPTDESHKTDAVAAVAAISMASDFDMAHAAQIKTSDLPPVPVVDAEPRDNGVPVSIKTEELASDKPCISVPQDITVPTDPPTVNENTGDVSESKPLPPAPEPVVLAGDTPGPQIALSTSEPAALAEASQDAALSTQSADTDVPAPSTVLEISESTSSSSNPLDKIGGALTSEPITASGPESEATKVSSTAVLQAEHNAITPVSEVEVVSQATVTNAPAQYDATVPDEHEKVDHEEQPSMEAESGTTEPEHIVVRDAMPETHISPIIDDSSTEATTPKVEQTFVQIPAAAESHEEEVVVDGVPSTSPDEQDEAVEGDREESSVPQEENSEGAIYEPATALGEEAGQTVAQVSEDEVEITN</sequence>
<feature type="compositionally biased region" description="Polar residues" evidence="1">
    <location>
        <begin position="513"/>
        <end position="523"/>
    </location>
</feature>
<dbReference type="GeneID" id="24093735"/>
<name>J4H0R8_9APHY</name>
<evidence type="ECO:0000256" key="1">
    <source>
        <dbReference type="SAM" id="MobiDB-lite"/>
    </source>
</evidence>
<dbReference type="PANTHER" id="PTHR28093">
    <property type="entry name" value="MORPHOGENESIS-RELATED PROTEIN MSB1"/>
    <property type="match status" value="1"/>
</dbReference>
<dbReference type="Gene3D" id="1.10.555.10">
    <property type="entry name" value="Rho GTPase activation protein"/>
    <property type="match status" value="1"/>
</dbReference>
<dbReference type="EMBL" id="HE796901">
    <property type="protein sequence ID" value="CCL98824.1"/>
    <property type="molecule type" value="Genomic_DNA"/>
</dbReference>
<evidence type="ECO:0000313" key="3">
    <source>
        <dbReference type="EMBL" id="CCL98824.1"/>
    </source>
</evidence>
<dbReference type="SUPFAM" id="SSF48350">
    <property type="entry name" value="GTPase activation domain, GAP"/>
    <property type="match status" value="1"/>
</dbReference>
<evidence type="ECO:0000259" key="2">
    <source>
        <dbReference type="Pfam" id="PF08101"/>
    </source>
</evidence>
<keyword evidence="4" id="KW-1185">Reference proteome</keyword>
<evidence type="ECO:0000313" key="4">
    <source>
        <dbReference type="Proteomes" id="UP000006352"/>
    </source>
</evidence>
<dbReference type="InParanoid" id="J4H0R8"/>
<dbReference type="InterPro" id="IPR037508">
    <property type="entry name" value="Msb1/Mug8"/>
</dbReference>
<feature type="region of interest" description="Disordered" evidence="1">
    <location>
        <begin position="573"/>
        <end position="606"/>
    </location>
</feature>
<organism evidence="3 4">
    <name type="scientific">Fibroporia radiculosa</name>
    <dbReference type="NCBI Taxonomy" id="599839"/>
    <lineage>
        <taxon>Eukaryota</taxon>
        <taxon>Fungi</taxon>
        <taxon>Dikarya</taxon>
        <taxon>Basidiomycota</taxon>
        <taxon>Agaricomycotina</taxon>
        <taxon>Agaricomycetes</taxon>
        <taxon>Polyporales</taxon>
        <taxon>Fibroporiaceae</taxon>
        <taxon>Fibroporia</taxon>
    </lineage>
</organism>
<dbReference type="InterPro" id="IPR012965">
    <property type="entry name" value="Msb1/Mug8_dom"/>
</dbReference>
<feature type="region of interest" description="Disordered" evidence="1">
    <location>
        <begin position="834"/>
        <end position="960"/>
    </location>
</feature>
<feature type="compositionally biased region" description="Pro residues" evidence="1">
    <location>
        <begin position="673"/>
        <end position="694"/>
    </location>
</feature>
<gene>
    <name evidence="3" type="ORF">FIBRA_00829</name>
</gene>
<feature type="compositionally biased region" description="Basic and acidic residues" evidence="1">
    <location>
        <begin position="996"/>
        <end position="1007"/>
    </location>
</feature>
<dbReference type="Pfam" id="PF08101">
    <property type="entry name" value="Msb1-Mug8_dom"/>
    <property type="match status" value="1"/>
</dbReference>
<feature type="region of interest" description="Disordered" evidence="1">
    <location>
        <begin position="495"/>
        <end position="541"/>
    </location>
</feature>